<keyword evidence="2" id="KW-1185">Reference proteome</keyword>
<dbReference type="RefSeq" id="WP_179237424.1">
    <property type="nucleotide sequence ID" value="NZ_JACBNQ010000004.1"/>
</dbReference>
<protein>
    <submittedName>
        <fullName evidence="1">Uncharacterized protein</fullName>
    </submittedName>
</protein>
<dbReference type="Proteomes" id="UP000611629">
    <property type="component" value="Unassembled WGS sequence"/>
</dbReference>
<evidence type="ECO:0000313" key="2">
    <source>
        <dbReference type="Proteomes" id="UP000611629"/>
    </source>
</evidence>
<gene>
    <name evidence="1" type="ORF">HZF24_06185</name>
</gene>
<name>A0A974BID1_SEDHY</name>
<dbReference type="AlphaFoldDB" id="A0A974BID1"/>
<dbReference type="EMBL" id="JACBNQ010000004">
    <property type="protein sequence ID" value="NYB73728.1"/>
    <property type="molecule type" value="Genomic_DNA"/>
</dbReference>
<sequence length="320" mass="36798">MILAASVIIVVGITVLLSTNPVSLQQYQFPLTSEDIESVLEEQGINMYISDFSTIDDTRNMVTLTNDRNITFGIDAQVRDGYKVLNMSWYLPSRLTSDEVHDFFHNELSKQFELAGIFYGNKKGLDKELGKLLEYYFKEENYNKGAYWSKRIGNDHLRVSKSVQQVATTIYMMIMPDEIYEDFLSSTNEAWKNTAEIENIKICNNTVAEMEETAKEDILNENELDYFTKHFAIKGYLKNIKENKSVPEELINPISSYFIPNKDKYLSAVLFDATGSVDVFVEMTSLSKDELNAEREHNIVMFYNNGEPVYVVRFSILPAE</sequence>
<evidence type="ECO:0000313" key="1">
    <source>
        <dbReference type="EMBL" id="NYB73728.1"/>
    </source>
</evidence>
<comment type="caution">
    <text evidence="1">The sequence shown here is derived from an EMBL/GenBank/DDBJ whole genome shotgun (WGS) entry which is preliminary data.</text>
</comment>
<proteinExistence type="predicted"/>
<reference evidence="1" key="1">
    <citation type="submission" date="2020-07" db="EMBL/GenBank/DDBJ databases">
        <title>Genomic analysis of a strain of Sedimentibacter Hydroxybenzoicus DSM7310.</title>
        <authorList>
            <person name="Ma S."/>
        </authorList>
    </citation>
    <scope>NUCLEOTIDE SEQUENCE</scope>
    <source>
        <strain evidence="1">DSM 7310</strain>
    </source>
</reference>
<accession>A0A974BID1</accession>
<organism evidence="1 2">
    <name type="scientific">Sedimentibacter hydroxybenzoicus DSM 7310</name>
    <dbReference type="NCBI Taxonomy" id="1123245"/>
    <lineage>
        <taxon>Bacteria</taxon>
        <taxon>Bacillati</taxon>
        <taxon>Bacillota</taxon>
        <taxon>Tissierellia</taxon>
        <taxon>Sedimentibacter</taxon>
    </lineage>
</organism>